<sequence>MISFVNRVKTIHLTFAAALLVVGSFFAPAAHAQAPLKIGYTSVEYVLSQMPERKQIESDLKAYSTQLEAQMKSKQTAFQTKLDAYQKGGSAMTAVVKADTEKELQGMQQGLQEFSSTAQQSLQQKQQQLLSPALDKIQKNIDLVAAESGYTYVLNSDAGSSPILLHGPKDGDISDLILKKMGITPTAAAPAPNAQPAQQSSATKTPVAPAAAPSKSKGKK</sequence>
<dbReference type="Pfam" id="PF03938">
    <property type="entry name" value="OmpH"/>
    <property type="match status" value="1"/>
</dbReference>
<evidence type="ECO:0000313" key="6">
    <source>
        <dbReference type="Proteomes" id="UP001597197"/>
    </source>
</evidence>
<name>A0ABW4QWZ4_9BACT</name>
<keyword evidence="6" id="KW-1185">Reference proteome</keyword>
<evidence type="ECO:0000256" key="4">
    <source>
        <dbReference type="SAM" id="SignalP"/>
    </source>
</evidence>
<dbReference type="Gene3D" id="3.30.910.20">
    <property type="entry name" value="Skp domain"/>
    <property type="match status" value="1"/>
</dbReference>
<evidence type="ECO:0000256" key="3">
    <source>
        <dbReference type="SAM" id="MobiDB-lite"/>
    </source>
</evidence>
<feature type="chain" id="PRO_5046558569" evidence="4">
    <location>
        <begin position="33"/>
        <end position="220"/>
    </location>
</feature>
<evidence type="ECO:0000313" key="5">
    <source>
        <dbReference type="EMBL" id="MFD1873701.1"/>
    </source>
</evidence>
<gene>
    <name evidence="5" type="ORF">ACFSDX_14735</name>
</gene>
<evidence type="ECO:0000256" key="1">
    <source>
        <dbReference type="ARBA" id="ARBA00009091"/>
    </source>
</evidence>
<accession>A0ABW4QWZ4</accession>
<organism evidence="5 6">
    <name type="scientific">Hymenobacter bucti</name>
    <dbReference type="NCBI Taxonomy" id="1844114"/>
    <lineage>
        <taxon>Bacteria</taxon>
        <taxon>Pseudomonadati</taxon>
        <taxon>Bacteroidota</taxon>
        <taxon>Cytophagia</taxon>
        <taxon>Cytophagales</taxon>
        <taxon>Hymenobacteraceae</taxon>
        <taxon>Hymenobacter</taxon>
    </lineage>
</organism>
<evidence type="ECO:0000256" key="2">
    <source>
        <dbReference type="ARBA" id="ARBA00022729"/>
    </source>
</evidence>
<dbReference type="SUPFAM" id="SSF111384">
    <property type="entry name" value="OmpH-like"/>
    <property type="match status" value="1"/>
</dbReference>
<dbReference type="InterPro" id="IPR024930">
    <property type="entry name" value="Skp_dom_sf"/>
</dbReference>
<proteinExistence type="inferred from homology"/>
<reference evidence="6" key="1">
    <citation type="journal article" date="2019" name="Int. J. Syst. Evol. Microbiol.">
        <title>The Global Catalogue of Microorganisms (GCM) 10K type strain sequencing project: providing services to taxonomists for standard genome sequencing and annotation.</title>
        <authorList>
            <consortium name="The Broad Institute Genomics Platform"/>
            <consortium name="The Broad Institute Genome Sequencing Center for Infectious Disease"/>
            <person name="Wu L."/>
            <person name="Ma J."/>
        </authorList>
    </citation>
    <scope>NUCLEOTIDE SEQUENCE [LARGE SCALE GENOMIC DNA]</scope>
    <source>
        <strain evidence="6">CGMCC 1.15795</strain>
    </source>
</reference>
<dbReference type="PANTHER" id="PTHR35089:SF1">
    <property type="entry name" value="CHAPERONE PROTEIN SKP"/>
    <property type="match status" value="1"/>
</dbReference>
<feature type="region of interest" description="Disordered" evidence="3">
    <location>
        <begin position="186"/>
        <end position="220"/>
    </location>
</feature>
<protein>
    <submittedName>
        <fullName evidence="5">OmpH family outer membrane protein</fullName>
    </submittedName>
</protein>
<dbReference type="InterPro" id="IPR005632">
    <property type="entry name" value="Chaperone_Skp"/>
</dbReference>
<comment type="similarity">
    <text evidence="1">Belongs to the Skp family.</text>
</comment>
<dbReference type="EMBL" id="JBHUFD010000005">
    <property type="protein sequence ID" value="MFD1873701.1"/>
    <property type="molecule type" value="Genomic_DNA"/>
</dbReference>
<dbReference type="SMART" id="SM00935">
    <property type="entry name" value="OmpH"/>
    <property type="match status" value="1"/>
</dbReference>
<feature type="signal peptide" evidence="4">
    <location>
        <begin position="1"/>
        <end position="32"/>
    </location>
</feature>
<dbReference type="RefSeq" id="WP_382314822.1">
    <property type="nucleotide sequence ID" value="NZ_JBHUFD010000005.1"/>
</dbReference>
<dbReference type="Proteomes" id="UP001597197">
    <property type="component" value="Unassembled WGS sequence"/>
</dbReference>
<keyword evidence="2 4" id="KW-0732">Signal</keyword>
<comment type="caution">
    <text evidence="5">The sequence shown here is derived from an EMBL/GenBank/DDBJ whole genome shotgun (WGS) entry which is preliminary data.</text>
</comment>
<dbReference type="PANTHER" id="PTHR35089">
    <property type="entry name" value="CHAPERONE PROTEIN SKP"/>
    <property type="match status" value="1"/>
</dbReference>